<dbReference type="OrthoDB" id="10527832at2759"/>
<protein>
    <recommendedName>
        <fullName evidence="3">Right handed beta helix domain-containing protein</fullName>
    </recommendedName>
</protein>
<dbReference type="Proteomes" id="UP000193719">
    <property type="component" value="Unassembled WGS sequence"/>
</dbReference>
<evidence type="ECO:0008006" key="3">
    <source>
        <dbReference type="Google" id="ProtNLM"/>
    </source>
</evidence>
<gene>
    <name evidence="1" type="ORF">BCR36DRAFT_288589</name>
</gene>
<sequence>FINNRIKDNSIRFINSVIENIDIRNSYPFITANNLNLEIKNSTFSNFYSDSGYIFEIINSYNHLNVIINDSTFKNTSSILTGKYLNTKISNVIFKDIASTQSIPAFSNAVSSSFKIENSMFYNLILSKGLFNEESSYDLNNIKFNNITSNSKALLYFVYSDVKMNIVEFNDITCIGDRGDSSFILYDSSENDVNMEINNLIGKNSQSNGPFIKIIGDSASIIINNSYINNIKSYGSIIDIFSNKVTIKLL</sequence>
<comment type="caution">
    <text evidence="1">The sequence shown here is derived from an EMBL/GenBank/DDBJ whole genome shotgun (WGS) entry which is preliminary data.</text>
</comment>
<reference evidence="1 2" key="2">
    <citation type="submission" date="2016-08" db="EMBL/GenBank/DDBJ databases">
        <title>Pervasive Adenine N6-methylation of Active Genes in Fungi.</title>
        <authorList>
            <consortium name="DOE Joint Genome Institute"/>
            <person name="Mondo S.J."/>
            <person name="Dannebaum R.O."/>
            <person name="Kuo R.C."/>
            <person name="Labutti K."/>
            <person name="Haridas S."/>
            <person name="Kuo A."/>
            <person name="Salamov A."/>
            <person name="Ahrendt S.R."/>
            <person name="Lipzen A."/>
            <person name="Sullivan W."/>
            <person name="Andreopoulos W.B."/>
            <person name="Clum A."/>
            <person name="Lindquist E."/>
            <person name="Daum C."/>
            <person name="Ramamoorthy G.K."/>
            <person name="Gryganskyi A."/>
            <person name="Culley D."/>
            <person name="Magnuson J.K."/>
            <person name="James T.Y."/>
            <person name="O'Malley M.A."/>
            <person name="Stajich J.E."/>
            <person name="Spatafora J.W."/>
            <person name="Visel A."/>
            <person name="Grigoriev I.V."/>
        </authorList>
    </citation>
    <scope>NUCLEOTIDE SEQUENCE [LARGE SCALE GENOMIC DNA]</scope>
    <source>
        <strain evidence="2">finn</strain>
    </source>
</reference>
<organism evidence="1 2">
    <name type="scientific">Piromyces finnis</name>
    <dbReference type="NCBI Taxonomy" id="1754191"/>
    <lineage>
        <taxon>Eukaryota</taxon>
        <taxon>Fungi</taxon>
        <taxon>Fungi incertae sedis</taxon>
        <taxon>Chytridiomycota</taxon>
        <taxon>Chytridiomycota incertae sedis</taxon>
        <taxon>Neocallimastigomycetes</taxon>
        <taxon>Neocallimastigales</taxon>
        <taxon>Neocallimastigaceae</taxon>
        <taxon>Piromyces</taxon>
    </lineage>
</organism>
<dbReference type="AlphaFoldDB" id="A0A1Y1VAG5"/>
<evidence type="ECO:0000313" key="2">
    <source>
        <dbReference type="Proteomes" id="UP000193719"/>
    </source>
</evidence>
<keyword evidence="2" id="KW-1185">Reference proteome</keyword>
<accession>A0A1Y1VAG5</accession>
<proteinExistence type="predicted"/>
<dbReference type="EMBL" id="MCFH01000019">
    <property type="protein sequence ID" value="ORX51109.1"/>
    <property type="molecule type" value="Genomic_DNA"/>
</dbReference>
<evidence type="ECO:0000313" key="1">
    <source>
        <dbReference type="EMBL" id="ORX51109.1"/>
    </source>
</evidence>
<reference evidence="1 2" key="1">
    <citation type="submission" date="2016-08" db="EMBL/GenBank/DDBJ databases">
        <title>Genomes of anaerobic fungi encode conserved fungal cellulosomes for biomass hydrolysis.</title>
        <authorList>
            <consortium name="DOE Joint Genome Institute"/>
            <person name="Haitjema C.H."/>
            <person name="Gilmore S.P."/>
            <person name="Henske J.K."/>
            <person name="Solomon K.V."/>
            <person name="De Groot R."/>
            <person name="Kuo A."/>
            <person name="Mondo S.J."/>
            <person name="Salamov A.A."/>
            <person name="Labutti K."/>
            <person name="Zhao Z."/>
            <person name="Chiniquy J."/>
            <person name="Barry K."/>
            <person name="Brewer H.M."/>
            <person name="Purvine S.O."/>
            <person name="Wright A.T."/>
            <person name="Boxma B."/>
            <person name="Van Alen T."/>
            <person name="Hackstein J.H."/>
            <person name="Baker S.E."/>
            <person name="Grigoriev I.V."/>
            <person name="O'Malley M.A."/>
        </authorList>
    </citation>
    <scope>NUCLEOTIDE SEQUENCE [LARGE SCALE GENOMIC DNA]</scope>
    <source>
        <strain evidence="2">finn</strain>
    </source>
</reference>
<feature type="non-terminal residue" evidence="1">
    <location>
        <position position="1"/>
    </location>
</feature>
<name>A0A1Y1VAG5_9FUNG</name>